<dbReference type="Proteomes" id="UP001055879">
    <property type="component" value="Linkage Group LG18"/>
</dbReference>
<name>A0ACB8XF73_ARCLA</name>
<evidence type="ECO:0000313" key="1">
    <source>
        <dbReference type="EMBL" id="KAI3665433.1"/>
    </source>
</evidence>
<organism evidence="1 2">
    <name type="scientific">Arctium lappa</name>
    <name type="common">Greater burdock</name>
    <name type="synonym">Lappa major</name>
    <dbReference type="NCBI Taxonomy" id="4217"/>
    <lineage>
        <taxon>Eukaryota</taxon>
        <taxon>Viridiplantae</taxon>
        <taxon>Streptophyta</taxon>
        <taxon>Embryophyta</taxon>
        <taxon>Tracheophyta</taxon>
        <taxon>Spermatophyta</taxon>
        <taxon>Magnoliopsida</taxon>
        <taxon>eudicotyledons</taxon>
        <taxon>Gunneridae</taxon>
        <taxon>Pentapetalae</taxon>
        <taxon>asterids</taxon>
        <taxon>campanulids</taxon>
        <taxon>Asterales</taxon>
        <taxon>Asteraceae</taxon>
        <taxon>Carduoideae</taxon>
        <taxon>Cardueae</taxon>
        <taxon>Arctiinae</taxon>
        <taxon>Arctium</taxon>
    </lineage>
</organism>
<keyword evidence="2" id="KW-1185">Reference proteome</keyword>
<reference evidence="2" key="1">
    <citation type="journal article" date="2022" name="Mol. Ecol. Resour.">
        <title>The genomes of chicory, endive, great burdock and yacon provide insights into Asteraceae palaeo-polyploidization history and plant inulin production.</title>
        <authorList>
            <person name="Fan W."/>
            <person name="Wang S."/>
            <person name="Wang H."/>
            <person name="Wang A."/>
            <person name="Jiang F."/>
            <person name="Liu H."/>
            <person name="Zhao H."/>
            <person name="Xu D."/>
            <person name="Zhang Y."/>
        </authorList>
    </citation>
    <scope>NUCLEOTIDE SEQUENCE [LARGE SCALE GENOMIC DNA]</scope>
    <source>
        <strain evidence="2">cv. Niubang</strain>
    </source>
</reference>
<protein>
    <submittedName>
        <fullName evidence="1">Uncharacterized protein</fullName>
    </submittedName>
</protein>
<accession>A0ACB8XF73</accession>
<evidence type="ECO:0000313" key="2">
    <source>
        <dbReference type="Proteomes" id="UP001055879"/>
    </source>
</evidence>
<proteinExistence type="predicted"/>
<gene>
    <name evidence="1" type="ORF">L6452_44060</name>
</gene>
<comment type="caution">
    <text evidence="1">The sequence shown here is derived from an EMBL/GenBank/DDBJ whole genome shotgun (WGS) entry which is preliminary data.</text>
</comment>
<reference evidence="1 2" key="2">
    <citation type="journal article" date="2022" name="Mol. Ecol. Resour.">
        <title>The genomes of chicory, endive, great burdock and yacon provide insights into Asteraceae paleo-polyploidization history and plant inulin production.</title>
        <authorList>
            <person name="Fan W."/>
            <person name="Wang S."/>
            <person name="Wang H."/>
            <person name="Wang A."/>
            <person name="Jiang F."/>
            <person name="Liu H."/>
            <person name="Zhao H."/>
            <person name="Xu D."/>
            <person name="Zhang Y."/>
        </authorList>
    </citation>
    <scope>NUCLEOTIDE SEQUENCE [LARGE SCALE GENOMIC DNA]</scope>
    <source>
        <strain evidence="2">cv. Niubang</strain>
    </source>
</reference>
<dbReference type="EMBL" id="CM042064">
    <property type="protein sequence ID" value="KAI3665433.1"/>
    <property type="molecule type" value="Genomic_DNA"/>
</dbReference>
<sequence>MRTKTNENGQNMGYKCKRLKLQGREIECSLAGREEMDCNFDNILNICFVTRVKSEDTTSIVSQIGPAINLARVRSKIPTDSAKGQKSQFENCPKFEENIQGTNDGVGEAWEGDEGCNSQKSVGRRLTNRSKTRGEKGDGVGPGSVEGVDLEKENNELLRPNLLVGANIEVGPDLQSKRQPHSEVSQSVMCNLNEAQLRNEGPSQFLPTSQKEK</sequence>